<evidence type="ECO:0008006" key="3">
    <source>
        <dbReference type="Google" id="ProtNLM"/>
    </source>
</evidence>
<dbReference type="PANTHER" id="PTHR28283:SF1">
    <property type="entry name" value="3',5'-CYCLIC-NUCLEOTIDE PHOSPHODIESTERASE 1"/>
    <property type="match status" value="1"/>
</dbReference>
<evidence type="ECO:0000313" key="1">
    <source>
        <dbReference type="EMBL" id="KIK40773.1"/>
    </source>
</evidence>
<sequence length="335" mass="37065">MVVVGSGGGPDETNLSGYLLKPRNASWRDGIIALEGGSGVGALGHILRRDPYIFSERSTDTPVDPITVYSNIKCFLVTHAHLDHISSLVMTAGSLHGGKKRIYGSLDALRDLETVFSGRVWPKLASYDETIPYVFLVYHALYADSQYQTIFPNISVRLMTINHGKGLAGVYDGACYFIRHDPTNREFIFFGDVEADSMCAEPRNIAVWQAAAPKIPHDISTIFIECSYQTGRPAEQLWGHLSPEYLVQELIALATEVFYARQGRGSRSRRGQKLPAEALYGALRGVQVYITHCKEHFTTQRPISHVIGEQCRALLAPHGLGVELLTAEQGMKIVF</sequence>
<dbReference type="InParanoid" id="A0A0D0BB14"/>
<dbReference type="HOGENOM" id="CLU_016658_0_0_1"/>
<dbReference type="FunCoup" id="A0A0D0BB14">
    <property type="interactions" value="50"/>
</dbReference>
<dbReference type="GO" id="GO:0004115">
    <property type="term" value="F:3',5'-cyclic-AMP phosphodiesterase activity"/>
    <property type="evidence" value="ECO:0007669"/>
    <property type="project" value="InterPro"/>
</dbReference>
<dbReference type="AlphaFoldDB" id="A0A0D0BB14"/>
<dbReference type="InterPro" id="IPR036866">
    <property type="entry name" value="RibonucZ/Hydroxyglut_hydro"/>
</dbReference>
<dbReference type="GO" id="GO:0006198">
    <property type="term" value="P:cAMP catabolic process"/>
    <property type="evidence" value="ECO:0007669"/>
    <property type="project" value="InterPro"/>
</dbReference>
<dbReference type="Pfam" id="PF02112">
    <property type="entry name" value="PDEase_II"/>
    <property type="match status" value="1"/>
</dbReference>
<dbReference type="Proteomes" id="UP000054485">
    <property type="component" value="Unassembled WGS sequence"/>
</dbReference>
<dbReference type="InterPro" id="IPR000396">
    <property type="entry name" value="Pdiesterase2"/>
</dbReference>
<dbReference type="CDD" id="cd07735">
    <property type="entry name" value="class_II_PDE_MBL-fold"/>
    <property type="match status" value="1"/>
</dbReference>
<name>A0A0D0BB14_9AGAM</name>
<gene>
    <name evidence="1" type="ORF">CY34DRAFT_806889</name>
</gene>
<organism evidence="1 2">
    <name type="scientific">Suillus luteus UH-Slu-Lm8-n1</name>
    <dbReference type="NCBI Taxonomy" id="930992"/>
    <lineage>
        <taxon>Eukaryota</taxon>
        <taxon>Fungi</taxon>
        <taxon>Dikarya</taxon>
        <taxon>Basidiomycota</taxon>
        <taxon>Agaricomycotina</taxon>
        <taxon>Agaricomycetes</taxon>
        <taxon>Agaricomycetidae</taxon>
        <taxon>Boletales</taxon>
        <taxon>Suillineae</taxon>
        <taxon>Suillaceae</taxon>
        <taxon>Suillus</taxon>
    </lineage>
</organism>
<dbReference type="EMBL" id="KN835291">
    <property type="protein sequence ID" value="KIK40773.1"/>
    <property type="molecule type" value="Genomic_DNA"/>
</dbReference>
<evidence type="ECO:0000313" key="2">
    <source>
        <dbReference type="Proteomes" id="UP000054485"/>
    </source>
</evidence>
<reference evidence="1 2" key="1">
    <citation type="submission" date="2014-04" db="EMBL/GenBank/DDBJ databases">
        <authorList>
            <consortium name="DOE Joint Genome Institute"/>
            <person name="Kuo A."/>
            <person name="Ruytinx J."/>
            <person name="Rineau F."/>
            <person name="Colpaert J."/>
            <person name="Kohler A."/>
            <person name="Nagy L.G."/>
            <person name="Floudas D."/>
            <person name="Copeland A."/>
            <person name="Barry K.W."/>
            <person name="Cichocki N."/>
            <person name="Veneault-Fourrey C."/>
            <person name="LaButti K."/>
            <person name="Lindquist E.A."/>
            <person name="Lipzen A."/>
            <person name="Lundell T."/>
            <person name="Morin E."/>
            <person name="Murat C."/>
            <person name="Sun H."/>
            <person name="Tunlid A."/>
            <person name="Henrissat B."/>
            <person name="Grigoriev I.V."/>
            <person name="Hibbett D.S."/>
            <person name="Martin F."/>
            <person name="Nordberg H.P."/>
            <person name="Cantor M.N."/>
            <person name="Hua S.X."/>
        </authorList>
    </citation>
    <scope>NUCLEOTIDE SEQUENCE [LARGE SCALE GENOMIC DNA]</scope>
    <source>
        <strain evidence="1 2">UH-Slu-Lm8-n1</strain>
    </source>
</reference>
<dbReference type="SUPFAM" id="SSF56281">
    <property type="entry name" value="Metallo-hydrolase/oxidoreductase"/>
    <property type="match status" value="1"/>
</dbReference>
<keyword evidence="2" id="KW-1185">Reference proteome</keyword>
<dbReference type="OrthoDB" id="258495at2759"/>
<accession>A0A0D0BB14</accession>
<protein>
    <recommendedName>
        <fullName evidence="3">3',5'-cyclic-nucleotide phosphodiesterase</fullName>
    </recommendedName>
</protein>
<dbReference type="PRINTS" id="PR00388">
    <property type="entry name" value="PDIESTERASE2"/>
</dbReference>
<reference evidence="2" key="2">
    <citation type="submission" date="2015-01" db="EMBL/GenBank/DDBJ databases">
        <title>Evolutionary Origins and Diversification of the Mycorrhizal Mutualists.</title>
        <authorList>
            <consortium name="DOE Joint Genome Institute"/>
            <consortium name="Mycorrhizal Genomics Consortium"/>
            <person name="Kohler A."/>
            <person name="Kuo A."/>
            <person name="Nagy L.G."/>
            <person name="Floudas D."/>
            <person name="Copeland A."/>
            <person name="Barry K.W."/>
            <person name="Cichocki N."/>
            <person name="Veneault-Fourrey C."/>
            <person name="LaButti K."/>
            <person name="Lindquist E.A."/>
            <person name="Lipzen A."/>
            <person name="Lundell T."/>
            <person name="Morin E."/>
            <person name="Murat C."/>
            <person name="Riley R."/>
            <person name="Ohm R."/>
            <person name="Sun H."/>
            <person name="Tunlid A."/>
            <person name="Henrissat B."/>
            <person name="Grigoriev I.V."/>
            <person name="Hibbett D.S."/>
            <person name="Martin F."/>
        </authorList>
    </citation>
    <scope>NUCLEOTIDE SEQUENCE [LARGE SCALE GENOMIC DNA]</scope>
    <source>
        <strain evidence="2">UH-Slu-Lm8-n1</strain>
    </source>
</reference>
<dbReference type="PANTHER" id="PTHR28283">
    <property type="entry name" value="3',5'-CYCLIC-NUCLEOTIDE PHOSPHODIESTERASE 1"/>
    <property type="match status" value="1"/>
</dbReference>
<proteinExistence type="predicted"/>
<dbReference type="GO" id="GO:1902660">
    <property type="term" value="P:negative regulation of glucose mediated signaling pathway"/>
    <property type="evidence" value="ECO:0007669"/>
    <property type="project" value="TreeGrafter"/>
</dbReference>
<dbReference type="Gene3D" id="3.60.15.10">
    <property type="entry name" value="Ribonuclease Z/Hydroxyacylglutathione hydrolase-like"/>
    <property type="match status" value="1"/>
</dbReference>
<dbReference type="GO" id="GO:0047555">
    <property type="term" value="F:3',5'-cyclic-GMP phosphodiesterase activity"/>
    <property type="evidence" value="ECO:0007669"/>
    <property type="project" value="TreeGrafter"/>
</dbReference>
<dbReference type="STRING" id="930992.A0A0D0BB14"/>